<evidence type="ECO:0000313" key="2">
    <source>
        <dbReference type="Proteomes" id="UP000670776"/>
    </source>
</evidence>
<protein>
    <submittedName>
        <fullName evidence="1">Uncharacterized protein</fullName>
    </submittedName>
</protein>
<dbReference type="InterPro" id="IPR058512">
    <property type="entry name" value="DUF8199"/>
</dbReference>
<dbReference type="EMBL" id="JAGJCB010000003">
    <property type="protein sequence ID" value="MBP0903128.1"/>
    <property type="molecule type" value="Genomic_DNA"/>
</dbReference>
<comment type="caution">
    <text evidence="1">The sequence shown here is derived from an EMBL/GenBank/DDBJ whole genome shotgun (WGS) entry which is preliminary data.</text>
</comment>
<evidence type="ECO:0000313" key="1">
    <source>
        <dbReference type="EMBL" id="MBP0903128.1"/>
    </source>
</evidence>
<sequence>MALLVMFSTVSFTVEKHFCGDVLIGVSVFAEAEKCAMEAFEKEQEVITKKICCKDEVDVVQGQENLRLTSFDDLDFQQQLFSTTFSYAFVNLFESLEKHIVPHKDYSPPNLVADIQVLDQVFII</sequence>
<dbReference type="NCBIfam" id="NF047658">
    <property type="entry name" value="HYC_CC_PP"/>
    <property type="match status" value="1"/>
</dbReference>
<proteinExistence type="predicted"/>
<name>A0ABS4BRC5_9FLAO</name>
<reference evidence="1 2" key="1">
    <citation type="submission" date="2021-04" db="EMBL/GenBank/DDBJ databases">
        <title>Mariniflexile gromovii gen. nov., sp. nov., a gliding bacterium isolated from the sea urchin Strongylocentrotus intermedius.</title>
        <authorList>
            <person name="Ko S."/>
            <person name="Le V."/>
            <person name="Ahn C.-Y."/>
            <person name="Oh H.-M."/>
        </authorList>
    </citation>
    <scope>NUCLEOTIDE SEQUENCE [LARGE SCALE GENOMIC DNA]</scope>
    <source>
        <strain evidence="1 2">KCTC 12570</strain>
    </source>
</reference>
<dbReference type="Pfam" id="PF26622">
    <property type="entry name" value="DUF8199"/>
    <property type="match status" value="1"/>
</dbReference>
<accession>A0ABS4BRC5</accession>
<gene>
    <name evidence="1" type="ORF">J8H85_04740</name>
</gene>
<keyword evidence="2" id="KW-1185">Reference proteome</keyword>
<dbReference type="InterPro" id="IPR058060">
    <property type="entry name" value="HYC_CC_PP"/>
</dbReference>
<dbReference type="Proteomes" id="UP000670776">
    <property type="component" value="Unassembled WGS sequence"/>
</dbReference>
<organism evidence="1 2">
    <name type="scientific">Mariniflexile gromovii</name>
    <dbReference type="NCBI Taxonomy" id="362523"/>
    <lineage>
        <taxon>Bacteria</taxon>
        <taxon>Pseudomonadati</taxon>
        <taxon>Bacteroidota</taxon>
        <taxon>Flavobacteriia</taxon>
        <taxon>Flavobacteriales</taxon>
        <taxon>Flavobacteriaceae</taxon>
        <taxon>Mariniflexile</taxon>
    </lineage>
</organism>